<evidence type="ECO:0008006" key="4">
    <source>
        <dbReference type="Google" id="ProtNLM"/>
    </source>
</evidence>
<protein>
    <recommendedName>
        <fullName evidence="4">DUF4258 domain-containing protein</fullName>
    </recommendedName>
</protein>
<name>A0A918F280_9DEIO</name>
<dbReference type="EMBL" id="BMQL01000004">
    <property type="protein sequence ID" value="GGR00760.1"/>
    <property type="molecule type" value="Genomic_DNA"/>
</dbReference>
<evidence type="ECO:0000313" key="3">
    <source>
        <dbReference type="Proteomes" id="UP000603865"/>
    </source>
</evidence>
<comment type="caution">
    <text evidence="2">The sequence shown here is derived from an EMBL/GenBank/DDBJ whole genome shotgun (WGS) entry which is preliminary data.</text>
</comment>
<dbReference type="AlphaFoldDB" id="A0A918F280"/>
<accession>A0A918F280</accession>
<organism evidence="2 3">
    <name type="scientific">Deinococcus ruber</name>
    <dbReference type="NCBI Taxonomy" id="1848197"/>
    <lineage>
        <taxon>Bacteria</taxon>
        <taxon>Thermotogati</taxon>
        <taxon>Deinococcota</taxon>
        <taxon>Deinococci</taxon>
        <taxon>Deinococcales</taxon>
        <taxon>Deinococcaceae</taxon>
        <taxon>Deinococcus</taxon>
    </lineage>
</organism>
<gene>
    <name evidence="2" type="ORF">GCM10008957_11990</name>
</gene>
<feature type="region of interest" description="Disordered" evidence="1">
    <location>
        <begin position="19"/>
        <end position="40"/>
    </location>
</feature>
<keyword evidence="3" id="KW-1185">Reference proteome</keyword>
<proteinExistence type="predicted"/>
<evidence type="ECO:0000313" key="2">
    <source>
        <dbReference type="EMBL" id="GGR00760.1"/>
    </source>
</evidence>
<sequence>MMEHTELLTLRAKLARAEKEARRAAAVPPPPRSTPLKPIAPQREAELDGVTTDDFLLSRAHARLRDFVYDSQYHICPHAVGHARAEGFLEHDIVGVLVSGRVRAVYTEERRWLVCGFFESGGIRLPLHVVVQVYVDGVDVVTAFIPKHPHHIISRARLAVMLRYDDEKLKHRTALPGNKAGYRGRGKWKKGA</sequence>
<reference evidence="2" key="1">
    <citation type="journal article" date="2014" name="Int. J. Syst. Evol. Microbiol.">
        <title>Complete genome sequence of Corynebacterium casei LMG S-19264T (=DSM 44701T), isolated from a smear-ripened cheese.</title>
        <authorList>
            <consortium name="US DOE Joint Genome Institute (JGI-PGF)"/>
            <person name="Walter F."/>
            <person name="Albersmeier A."/>
            <person name="Kalinowski J."/>
            <person name="Ruckert C."/>
        </authorList>
    </citation>
    <scope>NUCLEOTIDE SEQUENCE</scope>
    <source>
        <strain evidence="2">JCM 31311</strain>
    </source>
</reference>
<dbReference type="Proteomes" id="UP000603865">
    <property type="component" value="Unassembled WGS sequence"/>
</dbReference>
<evidence type="ECO:0000256" key="1">
    <source>
        <dbReference type="SAM" id="MobiDB-lite"/>
    </source>
</evidence>
<reference evidence="2" key="2">
    <citation type="submission" date="2020-09" db="EMBL/GenBank/DDBJ databases">
        <authorList>
            <person name="Sun Q."/>
            <person name="Ohkuma M."/>
        </authorList>
    </citation>
    <scope>NUCLEOTIDE SEQUENCE</scope>
    <source>
        <strain evidence="2">JCM 31311</strain>
    </source>
</reference>